<dbReference type="Proteomes" id="UP000700706">
    <property type="component" value="Unassembled WGS sequence"/>
</dbReference>
<accession>A0A952KJE8</accession>
<comment type="caution">
    <text evidence="1">The sequence shown here is derived from an EMBL/GenBank/DDBJ whole genome shotgun (WGS) entry which is preliminary data.</text>
</comment>
<dbReference type="InterPro" id="IPR015943">
    <property type="entry name" value="WD40/YVTN_repeat-like_dom_sf"/>
</dbReference>
<proteinExistence type="predicted"/>
<dbReference type="Gene3D" id="2.130.10.10">
    <property type="entry name" value="YVTN repeat-like/Quinoprotein amine dehydrogenase"/>
    <property type="match status" value="1"/>
</dbReference>
<dbReference type="SUPFAM" id="SSF50969">
    <property type="entry name" value="YVTN repeat-like/Quinoprotein amine dehydrogenase"/>
    <property type="match status" value="1"/>
</dbReference>
<evidence type="ECO:0000313" key="1">
    <source>
        <dbReference type="EMBL" id="MBW8727686.1"/>
    </source>
</evidence>
<gene>
    <name evidence="1" type="ORF">JF625_21375</name>
</gene>
<dbReference type="InterPro" id="IPR011044">
    <property type="entry name" value="Quino_amine_DH_bsu"/>
</dbReference>
<evidence type="ECO:0000313" key="2">
    <source>
        <dbReference type="Proteomes" id="UP000700706"/>
    </source>
</evidence>
<sequence>MRGWQRAAVVVLAAVAVGGGVYAWGEGAFRPCGLPDRIVHASACRRLAVFDDQDLTQMIAAADGTLLAVSRQPGQEPQRPQELLRIDPQTGQVRSRLALAEVPPGARWKAAAISPSGRWIAGLLFKGPLQVIDAGTGATRASLRRGGRDLIFVSDDTLALDPGMTFWDAPDLATVVSVADGGDLPARPMAEVPGLFGQGVRTARSPDGAVLAEHVETRGDSGVIGIRLGNAADLSRSTLLLTGALDVPNFVPGLRQLLPQLSFSPDGRRLAASFNTSHRWGHDTTGLFVWEVDYGRLLRRIASRETFRNLVWSADSRSLTVTRYTPDSWTDPVKTGVTELIRIDIGG</sequence>
<dbReference type="EMBL" id="JAEKLZ010000297">
    <property type="protein sequence ID" value="MBW8727686.1"/>
    <property type="molecule type" value="Genomic_DNA"/>
</dbReference>
<organism evidence="1 2">
    <name type="scientific">Inquilinus limosus</name>
    <dbReference type="NCBI Taxonomy" id="171674"/>
    <lineage>
        <taxon>Bacteria</taxon>
        <taxon>Pseudomonadati</taxon>
        <taxon>Pseudomonadota</taxon>
        <taxon>Alphaproteobacteria</taxon>
        <taxon>Rhodospirillales</taxon>
        <taxon>Rhodospirillaceae</taxon>
        <taxon>Inquilinus</taxon>
    </lineage>
</organism>
<name>A0A952KJE8_9PROT</name>
<reference evidence="1" key="1">
    <citation type="submission" date="2020-06" db="EMBL/GenBank/DDBJ databases">
        <title>Stable isotope informed genome-resolved metagenomics uncovers potential trophic interactions in rhizosphere soil.</title>
        <authorList>
            <person name="Starr E.P."/>
            <person name="Shi S."/>
            <person name="Blazewicz S.J."/>
            <person name="Koch B.J."/>
            <person name="Probst A.J."/>
            <person name="Hungate B.A."/>
            <person name="Pett-Ridge J."/>
            <person name="Firestone M.K."/>
            <person name="Banfield J.F."/>
        </authorList>
    </citation>
    <scope>NUCLEOTIDE SEQUENCE</scope>
    <source>
        <strain evidence="1">YM_69_17</strain>
    </source>
</reference>
<protein>
    <submittedName>
        <fullName evidence="1">Uncharacterized protein</fullName>
    </submittedName>
</protein>
<dbReference type="AlphaFoldDB" id="A0A952KJE8"/>